<evidence type="ECO:0000313" key="3">
    <source>
        <dbReference type="Proteomes" id="UP001142489"/>
    </source>
</evidence>
<organism evidence="2 3">
    <name type="scientific">Phrynocephalus forsythii</name>
    <dbReference type="NCBI Taxonomy" id="171643"/>
    <lineage>
        <taxon>Eukaryota</taxon>
        <taxon>Metazoa</taxon>
        <taxon>Chordata</taxon>
        <taxon>Craniata</taxon>
        <taxon>Vertebrata</taxon>
        <taxon>Euteleostomi</taxon>
        <taxon>Lepidosauria</taxon>
        <taxon>Squamata</taxon>
        <taxon>Bifurcata</taxon>
        <taxon>Unidentata</taxon>
        <taxon>Episquamata</taxon>
        <taxon>Toxicofera</taxon>
        <taxon>Iguania</taxon>
        <taxon>Acrodonta</taxon>
        <taxon>Agamidae</taxon>
        <taxon>Agaminae</taxon>
        <taxon>Phrynocephalus</taxon>
    </lineage>
</organism>
<dbReference type="EMBL" id="JAPFRF010000017">
    <property type="protein sequence ID" value="KAJ7308951.1"/>
    <property type="molecule type" value="Genomic_DNA"/>
</dbReference>
<sequence>MPPCQALVGREALFVPLGDCPGDTPPAPLRSPPPRKPPCRTGKHLPSWGASFHQHPSLGQAGRWASLPPLLPPLEGPSGAVAPPPHPHSSTSWPQQGTEVSFGCWGGDQVPVLPLCKTPFFYLREDPCFQLCSCTNKDPLVRCPPVVLASPRPVQFLPGGGVGFVFPIPAQPYNPRLLLLLLLSEGGDDDPQALAPGGDPSKQTPSLCALFCLSFCSEPPSPPCVLAPGSAPPPHPTHCTLRHSPGSREGRRTPPSKGPDSSLGLPREAFPFAPPPSVLISRVQCRWSLPCPVLAPIRGGERGLRFGPLWPPPIHKTLTAISTPTPQNPLSLSTGSSRLATGFLSPHNHQNFSVVALLSFFSGSTRDFLGLHFFIKESCCLGEGGASAKGCTCNK</sequence>
<feature type="region of interest" description="Disordered" evidence="1">
    <location>
        <begin position="75"/>
        <end position="95"/>
    </location>
</feature>
<evidence type="ECO:0000313" key="2">
    <source>
        <dbReference type="EMBL" id="KAJ7308951.1"/>
    </source>
</evidence>
<name>A0A9Q1ASQ0_9SAUR</name>
<feature type="compositionally biased region" description="Pro residues" evidence="1">
    <location>
        <begin position="23"/>
        <end position="36"/>
    </location>
</feature>
<proteinExistence type="predicted"/>
<protein>
    <submittedName>
        <fullName evidence="2">Uncharacterized protein</fullName>
    </submittedName>
</protein>
<feature type="region of interest" description="Disordered" evidence="1">
    <location>
        <begin position="235"/>
        <end position="267"/>
    </location>
</feature>
<dbReference type="AlphaFoldDB" id="A0A9Q1ASQ0"/>
<reference evidence="2" key="1">
    <citation type="journal article" date="2023" name="DNA Res.">
        <title>Chromosome-level genome assembly of Phrynocephalus forsythii using third-generation DNA sequencing and Hi-C analysis.</title>
        <authorList>
            <person name="Qi Y."/>
            <person name="Zhao W."/>
            <person name="Zhao Y."/>
            <person name="Niu C."/>
            <person name="Cao S."/>
            <person name="Zhang Y."/>
        </authorList>
    </citation>
    <scope>NUCLEOTIDE SEQUENCE</scope>
    <source>
        <tissue evidence="2">Muscle</tissue>
    </source>
</reference>
<keyword evidence="3" id="KW-1185">Reference proteome</keyword>
<evidence type="ECO:0000256" key="1">
    <source>
        <dbReference type="SAM" id="MobiDB-lite"/>
    </source>
</evidence>
<dbReference type="Proteomes" id="UP001142489">
    <property type="component" value="Unassembled WGS sequence"/>
</dbReference>
<comment type="caution">
    <text evidence="2">The sequence shown here is derived from an EMBL/GenBank/DDBJ whole genome shotgun (WGS) entry which is preliminary data.</text>
</comment>
<feature type="region of interest" description="Disordered" evidence="1">
    <location>
        <begin position="15"/>
        <end position="52"/>
    </location>
</feature>
<gene>
    <name evidence="2" type="ORF">JRQ81_008231</name>
</gene>
<accession>A0A9Q1ASQ0</accession>